<evidence type="ECO:0000313" key="4">
    <source>
        <dbReference type="Proteomes" id="UP000283509"/>
    </source>
</evidence>
<accession>A0A423U0G8</accession>
<feature type="region of interest" description="Disordered" evidence="1">
    <location>
        <begin position="329"/>
        <end position="352"/>
    </location>
</feature>
<dbReference type="OrthoDB" id="6389805at2759"/>
<protein>
    <submittedName>
        <fullName evidence="3">Uncharacterized protein</fullName>
    </submittedName>
</protein>
<dbReference type="EMBL" id="QCYY01000860">
    <property type="protein sequence ID" value="ROT82209.1"/>
    <property type="molecule type" value="Genomic_DNA"/>
</dbReference>
<evidence type="ECO:0000313" key="3">
    <source>
        <dbReference type="EMBL" id="ROT82209.1"/>
    </source>
</evidence>
<dbReference type="AlphaFoldDB" id="A0A423U0G8"/>
<comment type="caution">
    <text evidence="3">The sequence shown here is derived from an EMBL/GenBank/DDBJ whole genome shotgun (WGS) entry which is preliminary data.</text>
</comment>
<keyword evidence="2" id="KW-1133">Transmembrane helix</keyword>
<name>A0A423U0G8_PENVA</name>
<proteinExistence type="predicted"/>
<keyword evidence="2" id="KW-0812">Transmembrane</keyword>
<feature type="transmembrane region" description="Helical" evidence="2">
    <location>
        <begin position="240"/>
        <end position="262"/>
    </location>
</feature>
<dbReference type="Proteomes" id="UP000283509">
    <property type="component" value="Unassembled WGS sequence"/>
</dbReference>
<keyword evidence="2" id="KW-0472">Membrane</keyword>
<gene>
    <name evidence="3" type="ORF">C7M84_024632</name>
</gene>
<evidence type="ECO:0000256" key="2">
    <source>
        <dbReference type="SAM" id="Phobius"/>
    </source>
</evidence>
<organism evidence="3 4">
    <name type="scientific">Penaeus vannamei</name>
    <name type="common">Whiteleg shrimp</name>
    <name type="synonym">Litopenaeus vannamei</name>
    <dbReference type="NCBI Taxonomy" id="6689"/>
    <lineage>
        <taxon>Eukaryota</taxon>
        <taxon>Metazoa</taxon>
        <taxon>Ecdysozoa</taxon>
        <taxon>Arthropoda</taxon>
        <taxon>Crustacea</taxon>
        <taxon>Multicrustacea</taxon>
        <taxon>Malacostraca</taxon>
        <taxon>Eumalacostraca</taxon>
        <taxon>Eucarida</taxon>
        <taxon>Decapoda</taxon>
        <taxon>Dendrobranchiata</taxon>
        <taxon>Penaeoidea</taxon>
        <taxon>Penaeidae</taxon>
        <taxon>Penaeus</taxon>
    </lineage>
</organism>
<keyword evidence="4" id="KW-1185">Reference proteome</keyword>
<reference evidence="3 4" key="2">
    <citation type="submission" date="2019-01" db="EMBL/GenBank/DDBJ databases">
        <title>The decoding of complex shrimp genome reveals the adaptation for benthos swimmer, frequently molting mechanism and breeding impact on genome.</title>
        <authorList>
            <person name="Sun Y."/>
            <person name="Gao Y."/>
            <person name="Yu Y."/>
        </authorList>
    </citation>
    <scope>NUCLEOTIDE SEQUENCE [LARGE SCALE GENOMIC DNA]</scope>
    <source>
        <tissue evidence="3">Muscle</tissue>
    </source>
</reference>
<reference evidence="3 4" key="1">
    <citation type="submission" date="2018-04" db="EMBL/GenBank/DDBJ databases">
        <authorList>
            <person name="Zhang X."/>
            <person name="Yuan J."/>
            <person name="Li F."/>
            <person name="Xiang J."/>
        </authorList>
    </citation>
    <scope>NUCLEOTIDE SEQUENCE [LARGE SCALE GENOMIC DNA]</scope>
    <source>
        <tissue evidence="3">Muscle</tissue>
    </source>
</reference>
<evidence type="ECO:0000256" key="1">
    <source>
        <dbReference type="SAM" id="MobiDB-lite"/>
    </source>
</evidence>
<sequence>MTARSPSSSVEWIWFSKLEICSRGCRVRERIEEEDFLFDSLDFLAAFPRNQMDLKVLVQCGERSDLIHIRSHGISWTKKQKGKETQAPHRQCSPQTPMWVVQGKKVDIPLNEGIEGVREALTLFSVLPFSPTFNICDASFPLGLRDQKLVTGSRPLEGSAYSLFLSVLPDNTLKVESVRELLVSNLKATPTSMGIRGRDGDRFVVVQHLVSGRGADETEDPRQPDANAREKGDLCQKPDVITWTLAGILATMIVAFLVLLIIHYLSTRTNKLGNPTSIQTTRNTAQPEATPVLVPARAPGPPPVPGPLAGSPVPSTLPNLCHLGHRAPPDHLSRKSPAATAHLTSQTPSGINFPGPSWLPPALAAGPGVCDQRGLEGDDEQGVYFEMDLRASTLPPPRSYALPEFQYECEETINDTYQSAG</sequence>